<name>C8X3A7_DESRD</name>
<dbReference type="GO" id="GO:0006313">
    <property type="term" value="P:DNA transposition"/>
    <property type="evidence" value="ECO:0007669"/>
    <property type="project" value="InterPro"/>
</dbReference>
<gene>
    <name evidence="1" type="ordered locus">Dret_1620</name>
</gene>
<dbReference type="InterPro" id="IPR002514">
    <property type="entry name" value="Transposase_8"/>
</dbReference>
<dbReference type="InterPro" id="IPR010921">
    <property type="entry name" value="Trp_repressor/repl_initiator"/>
</dbReference>
<dbReference type="KEGG" id="drt:Dret_1620"/>
<sequence>MAQRKKHGPNFKAKVALEAVKGDQAMAELASNWGVHPTQTTNWKRHLLDELPELLKNKDKKAKIPVPCRMRYTRKSVS</sequence>
<evidence type="ECO:0000313" key="1">
    <source>
        <dbReference type="EMBL" id="ACV68904.1"/>
    </source>
</evidence>
<dbReference type="Pfam" id="PF01527">
    <property type="entry name" value="HTH_Tnp_1"/>
    <property type="match status" value="1"/>
</dbReference>
<evidence type="ECO:0000313" key="2">
    <source>
        <dbReference type="Proteomes" id="UP000001052"/>
    </source>
</evidence>
<organism evidence="1 2">
    <name type="scientific">Desulfohalobium retbaense (strain ATCC 49708 / DSM 5692 / JCM 16813 / HR100)</name>
    <dbReference type="NCBI Taxonomy" id="485915"/>
    <lineage>
        <taxon>Bacteria</taxon>
        <taxon>Pseudomonadati</taxon>
        <taxon>Thermodesulfobacteriota</taxon>
        <taxon>Desulfovibrionia</taxon>
        <taxon>Desulfovibrionales</taxon>
        <taxon>Desulfohalobiaceae</taxon>
        <taxon>Desulfohalobium</taxon>
    </lineage>
</organism>
<dbReference type="AlphaFoldDB" id="C8X3A7"/>
<dbReference type="Proteomes" id="UP000001052">
    <property type="component" value="Chromosome"/>
</dbReference>
<dbReference type="STRING" id="485915.Dret_1620"/>
<dbReference type="GO" id="GO:0004803">
    <property type="term" value="F:transposase activity"/>
    <property type="evidence" value="ECO:0007669"/>
    <property type="project" value="InterPro"/>
</dbReference>
<dbReference type="OrthoDB" id="5571971at2"/>
<dbReference type="RefSeq" id="WP_015752047.1">
    <property type="nucleotide sequence ID" value="NC_013223.1"/>
</dbReference>
<proteinExistence type="predicted"/>
<dbReference type="SUPFAM" id="SSF48295">
    <property type="entry name" value="TrpR-like"/>
    <property type="match status" value="1"/>
</dbReference>
<dbReference type="EMBL" id="CP001734">
    <property type="protein sequence ID" value="ACV68904.1"/>
    <property type="molecule type" value="Genomic_DNA"/>
</dbReference>
<reference evidence="2" key="1">
    <citation type="submission" date="2009-09" db="EMBL/GenBank/DDBJ databases">
        <title>The complete chromosome of Desulfohalobium retbaense DSM 5692.</title>
        <authorList>
            <consortium name="US DOE Joint Genome Institute (JGI-PGF)"/>
            <person name="Lucas S."/>
            <person name="Copeland A."/>
            <person name="Lapidus A."/>
            <person name="Glavina del Rio T."/>
            <person name="Dalin E."/>
            <person name="Tice H."/>
            <person name="Bruce D."/>
            <person name="Goodwin L."/>
            <person name="Pitluck S."/>
            <person name="Kyrpides N."/>
            <person name="Mavromatis K."/>
            <person name="Ivanova N."/>
            <person name="Mikhailova N."/>
            <person name="Munk A.C."/>
            <person name="Brettin T."/>
            <person name="Detter J.C."/>
            <person name="Han C."/>
            <person name="Tapia R."/>
            <person name="Larimer F."/>
            <person name="Land M."/>
            <person name="Hauser L."/>
            <person name="Markowitz V."/>
            <person name="Cheng J.-F."/>
            <person name="Hugenholtz P."/>
            <person name="Woyke T."/>
            <person name="Wu D."/>
            <person name="Spring S."/>
            <person name="Klenk H.-P."/>
            <person name="Eisen J.A."/>
        </authorList>
    </citation>
    <scope>NUCLEOTIDE SEQUENCE [LARGE SCALE GENOMIC DNA]</scope>
    <source>
        <strain evidence="2">DSM 5692</strain>
    </source>
</reference>
<dbReference type="HOGENOM" id="CLU_027402_36_3_7"/>
<dbReference type="GO" id="GO:0043565">
    <property type="term" value="F:sequence-specific DNA binding"/>
    <property type="evidence" value="ECO:0007669"/>
    <property type="project" value="InterPro"/>
</dbReference>
<reference evidence="1 2" key="2">
    <citation type="journal article" date="2010" name="Stand. Genomic Sci.">
        <title>Complete genome sequence of Desulfohalobium retbaense type strain (HR(100)).</title>
        <authorList>
            <person name="Spring S."/>
            <person name="Nolan M."/>
            <person name="Lapidus A."/>
            <person name="Glavina Del Rio T."/>
            <person name="Copeland A."/>
            <person name="Tice H."/>
            <person name="Cheng J.F."/>
            <person name="Lucas S."/>
            <person name="Land M."/>
            <person name="Chen F."/>
            <person name="Bruce D."/>
            <person name="Goodwin L."/>
            <person name="Pitluck S."/>
            <person name="Ivanova N."/>
            <person name="Mavromatis K."/>
            <person name="Mikhailova N."/>
            <person name="Pati A."/>
            <person name="Chen A."/>
            <person name="Palaniappan K."/>
            <person name="Hauser L."/>
            <person name="Chang Y.J."/>
            <person name="Jeffries C.D."/>
            <person name="Munk C."/>
            <person name="Kiss H."/>
            <person name="Chain P."/>
            <person name="Han C."/>
            <person name="Brettin T."/>
            <person name="Detter J.C."/>
            <person name="Schuler E."/>
            <person name="Goker M."/>
            <person name="Rohde M."/>
            <person name="Bristow J."/>
            <person name="Eisen J.A."/>
            <person name="Markowitz V."/>
            <person name="Hugenholtz P."/>
            <person name="Kyrpides N.C."/>
            <person name="Klenk H.P."/>
        </authorList>
    </citation>
    <scope>NUCLEOTIDE SEQUENCE [LARGE SCALE GENOMIC DNA]</scope>
    <source>
        <strain evidence="1 2">DSM 5692</strain>
    </source>
</reference>
<accession>C8X3A7</accession>
<dbReference type="eggNOG" id="COG2963">
    <property type="taxonomic scope" value="Bacteria"/>
</dbReference>
<evidence type="ECO:0008006" key="3">
    <source>
        <dbReference type="Google" id="ProtNLM"/>
    </source>
</evidence>
<keyword evidence="2" id="KW-1185">Reference proteome</keyword>
<protein>
    <recommendedName>
        <fullName evidence="3">Transposase IS3/IS911 family protein</fullName>
    </recommendedName>
</protein>